<evidence type="ECO:0000313" key="2">
    <source>
        <dbReference type="EMBL" id="WMV21081.1"/>
    </source>
</evidence>
<name>A0AAF0TIX1_SOLVR</name>
<dbReference type="CDD" id="cd00303">
    <property type="entry name" value="retropepsin_like"/>
    <property type="match status" value="1"/>
</dbReference>
<organism evidence="2 3">
    <name type="scientific">Solanum verrucosum</name>
    <dbReference type="NCBI Taxonomy" id="315347"/>
    <lineage>
        <taxon>Eukaryota</taxon>
        <taxon>Viridiplantae</taxon>
        <taxon>Streptophyta</taxon>
        <taxon>Embryophyta</taxon>
        <taxon>Tracheophyta</taxon>
        <taxon>Spermatophyta</taxon>
        <taxon>Magnoliopsida</taxon>
        <taxon>eudicotyledons</taxon>
        <taxon>Gunneridae</taxon>
        <taxon>Pentapetalae</taxon>
        <taxon>asterids</taxon>
        <taxon>lamiids</taxon>
        <taxon>Solanales</taxon>
        <taxon>Solanaceae</taxon>
        <taxon>Solanoideae</taxon>
        <taxon>Solaneae</taxon>
        <taxon>Solanum</taxon>
    </lineage>
</organism>
<dbReference type="InterPro" id="IPR021109">
    <property type="entry name" value="Peptidase_aspartic_dom_sf"/>
</dbReference>
<keyword evidence="3" id="KW-1185">Reference proteome</keyword>
<dbReference type="Gene3D" id="2.40.70.10">
    <property type="entry name" value="Acid Proteases"/>
    <property type="match status" value="1"/>
</dbReference>
<evidence type="ECO:0000313" key="3">
    <source>
        <dbReference type="Proteomes" id="UP001234989"/>
    </source>
</evidence>
<proteinExistence type="predicted"/>
<evidence type="ECO:0000256" key="1">
    <source>
        <dbReference type="SAM" id="MobiDB-lite"/>
    </source>
</evidence>
<dbReference type="Pfam" id="PF08284">
    <property type="entry name" value="RVP_2"/>
    <property type="match status" value="1"/>
</dbReference>
<reference evidence="2" key="1">
    <citation type="submission" date="2023-08" db="EMBL/GenBank/DDBJ databases">
        <title>A de novo genome assembly of Solanum verrucosum Schlechtendal, a Mexican diploid species geographically isolated from the other diploid A-genome species in potato relatives.</title>
        <authorList>
            <person name="Hosaka K."/>
        </authorList>
    </citation>
    <scope>NUCLEOTIDE SEQUENCE</scope>
    <source>
        <tissue evidence="2">Young leaves</tissue>
    </source>
</reference>
<dbReference type="EMBL" id="CP133614">
    <property type="protein sequence ID" value="WMV21081.1"/>
    <property type="molecule type" value="Genomic_DNA"/>
</dbReference>
<feature type="region of interest" description="Disordered" evidence="1">
    <location>
        <begin position="76"/>
        <end position="95"/>
    </location>
</feature>
<dbReference type="Proteomes" id="UP001234989">
    <property type="component" value="Chromosome 3"/>
</dbReference>
<dbReference type="AlphaFoldDB" id="A0AAF0TIX1"/>
<gene>
    <name evidence="2" type="ORF">MTR67_014466</name>
</gene>
<accession>A0AAF0TIX1</accession>
<sequence length="326" mass="36678">MVNGNKQIADTVAAEMRVMRALMERLFGELNSRLDKSDARLEKFDEQILELKKCIESSRDQEKGEKMIIEAAMNRSSDGHENSSMLQEEQVKRHREPITATYSRKRSKKKDSVSLIEDDGVDAPIVDLVPTEIERIDVNVPIVDVVPTEIERIDVSVPIVPTEIERIDVNVPIVDVVTTEESEIDMELSVDGGFCVTGYHGEVPLAVLMGEEETTHNFINESLADKLGCETVPLIQPQTVRSDLGEMVSSRVCNNFQLSMEGTVFNLKVYLLPLSSKYDMVLGGEWLGTLEKVIISSAGLELYLQGGEKKFMPFKKSVRGRRRKRF</sequence>
<protein>
    <submittedName>
        <fullName evidence="2">Uncharacterized protein</fullName>
    </submittedName>
</protein>